<evidence type="ECO:0000313" key="4">
    <source>
        <dbReference type="Proteomes" id="UP000007102"/>
    </source>
</evidence>
<dbReference type="RefSeq" id="WP_013638513.1">
    <property type="nucleotide sequence ID" value="NC_015185.1"/>
</dbReference>
<keyword evidence="4" id="KW-1185">Reference proteome</keyword>
<feature type="domain" description="FAD-binding" evidence="1">
    <location>
        <begin position="84"/>
        <end position="114"/>
    </location>
</feature>
<dbReference type="Proteomes" id="UP000007102">
    <property type="component" value="Chromosome"/>
</dbReference>
<name>F0S3Y8_DESTD</name>
<dbReference type="InParanoid" id="F0S3Y8"/>
<dbReference type="EMBL" id="CP002543">
    <property type="protein sequence ID" value="ADY73560.1"/>
    <property type="molecule type" value="Genomic_DNA"/>
</dbReference>
<dbReference type="InterPro" id="IPR028348">
    <property type="entry name" value="FAD-binding_protein"/>
</dbReference>
<dbReference type="GO" id="GO:0071949">
    <property type="term" value="F:FAD binding"/>
    <property type="evidence" value="ECO:0007669"/>
    <property type="project" value="InterPro"/>
</dbReference>
<dbReference type="OrthoDB" id="9772594at2"/>
<dbReference type="PANTHER" id="PTHR42842">
    <property type="entry name" value="FAD/NAD(P)-BINDING OXIDOREDUCTASE"/>
    <property type="match status" value="1"/>
</dbReference>
<dbReference type="PANTHER" id="PTHR42842:SF3">
    <property type="entry name" value="FAD_NAD(P)-BINDING OXIDOREDUCTASE FAMILY PROTEIN"/>
    <property type="match status" value="1"/>
</dbReference>
<dbReference type="InterPro" id="IPR049516">
    <property type="entry name" value="FAD-depend_C"/>
</dbReference>
<dbReference type="PIRSF" id="PIRSF038984">
    <property type="entry name" value="FAD_binding_protein"/>
    <property type="match status" value="1"/>
</dbReference>
<evidence type="ECO:0000259" key="2">
    <source>
        <dbReference type="Pfam" id="PF21688"/>
    </source>
</evidence>
<dbReference type="SUPFAM" id="SSF51905">
    <property type="entry name" value="FAD/NAD(P)-binding domain"/>
    <property type="match status" value="1"/>
</dbReference>
<protein>
    <submittedName>
        <fullName evidence="3">Monooxygenase FAD-binding protein</fullName>
    </submittedName>
</protein>
<dbReference type="HOGENOM" id="CLU_028644_3_0_0"/>
<dbReference type="eggNOG" id="COG2509">
    <property type="taxonomic scope" value="Bacteria"/>
</dbReference>
<sequence length="526" mass="59629">MRVELDVKVPIDSTFSEELRKLGIETTFEIVRKSLDARKKPYYLYRIVIDLPEDTAKKLIEEGKVRKHKEIEELLVPAVLTKKSVLIVGTGPAGLFSALILAEAGFDVTVIDRGKPIQERVKDVKLFWEKRKLDKNSNVQFGEGGAGTFSDGKLTTRVKDKKKHFVYKIFVECGAPSEILYENKPHVGTDKLQEVIPNLRRKLEELGVVFRFSTKLEKLKVRNRKVEEVYLRDLRTGIESIEKFDYIFLAIGNSARDTFEMLKKEDIVLKAKPFAVGLRVIHRQRTIDRMQYGRFFKHPNLPPADYSLTYKGRERNVFSFCMCPGGYVICASSEENSVVCNGMSNYKRDSGYANSAIVVQVFPKDFENDPFRAMEFQRALERAAFVMGGSNYAMPAQKVWDFIEGQSSNKLIEGGYIPEIKSARLDKLLPKPIVDHIREAFIYWSKRIPFFVPGNATFVGVETRTSSPLRIVRREDYSSISADNLFPIGEGAGYAGGITSSAIDGINGALSLIRRLNEGREPVSYL</sequence>
<dbReference type="GO" id="GO:0004497">
    <property type="term" value="F:monooxygenase activity"/>
    <property type="evidence" value="ECO:0007669"/>
    <property type="project" value="UniProtKB-KW"/>
</dbReference>
<keyword evidence="3" id="KW-0560">Oxidoreductase</keyword>
<evidence type="ECO:0000259" key="1">
    <source>
        <dbReference type="Pfam" id="PF01494"/>
    </source>
</evidence>
<feature type="domain" description="FAD-dependent protein C-terminal" evidence="2">
    <location>
        <begin position="273"/>
        <end position="465"/>
    </location>
</feature>
<dbReference type="Pfam" id="PF21688">
    <property type="entry name" value="FAD-depend_C"/>
    <property type="match status" value="1"/>
</dbReference>
<reference evidence="3 4" key="1">
    <citation type="journal article" date="2011" name="Stand. Genomic Sci.">
        <title>Complete genome sequence of the thermophilic sulfur-reducer Desulfurobacterium thermolithotrophum type strain (BSA(T)) from a deep-sea hydrothermal vent.</title>
        <authorList>
            <person name="Goker M."/>
            <person name="Daligault H."/>
            <person name="Mwirichia R."/>
            <person name="Lapidus A."/>
            <person name="Lucas S."/>
            <person name="Deshpande S."/>
            <person name="Pagani I."/>
            <person name="Tapia R."/>
            <person name="Cheng J.F."/>
            <person name="Goodwin L."/>
            <person name="Pitluck S."/>
            <person name="Liolios K."/>
            <person name="Ivanova N."/>
            <person name="Mavromatis K."/>
            <person name="Mikhailova N."/>
            <person name="Pati A."/>
            <person name="Chen A."/>
            <person name="Palaniappan K."/>
            <person name="Han C."/>
            <person name="Land M."/>
            <person name="Hauser L."/>
            <person name="Pan C."/>
            <person name="Brambilla E.M."/>
            <person name="Rohde M."/>
            <person name="Spring S."/>
            <person name="Sikorski J."/>
            <person name="Wirth R."/>
            <person name="Detter J.C."/>
            <person name="Woyke T."/>
            <person name="Bristow J."/>
            <person name="Eisen J.A."/>
            <person name="Markowitz V."/>
            <person name="Hugenholtz P."/>
            <person name="Kyrpides N.C."/>
            <person name="Klenk H.P."/>
        </authorList>
    </citation>
    <scope>NUCLEOTIDE SEQUENCE [LARGE SCALE GENOMIC DNA]</scope>
    <source>
        <strain evidence="4">DSM 11699 / BSA</strain>
    </source>
</reference>
<dbReference type="Gene3D" id="3.50.50.60">
    <property type="entry name" value="FAD/NAD(P)-binding domain"/>
    <property type="match status" value="2"/>
</dbReference>
<dbReference type="InterPro" id="IPR002938">
    <property type="entry name" value="FAD-bd"/>
</dbReference>
<dbReference type="STRING" id="868864.Dester_0920"/>
<organism evidence="3 4">
    <name type="scientific">Desulfurobacterium thermolithotrophum (strain DSM 11699 / BSA)</name>
    <dbReference type="NCBI Taxonomy" id="868864"/>
    <lineage>
        <taxon>Bacteria</taxon>
        <taxon>Pseudomonadati</taxon>
        <taxon>Aquificota</taxon>
        <taxon>Aquificia</taxon>
        <taxon>Desulfurobacteriales</taxon>
        <taxon>Desulfurobacteriaceae</taxon>
        <taxon>Desulfurobacterium</taxon>
    </lineage>
</organism>
<dbReference type="InterPro" id="IPR036188">
    <property type="entry name" value="FAD/NAD-bd_sf"/>
</dbReference>
<gene>
    <name evidence="3" type="ordered locus">Dester_0920</name>
</gene>
<accession>F0S3Y8</accession>
<keyword evidence="3" id="KW-0503">Monooxygenase</keyword>
<dbReference type="KEGG" id="dte:Dester_0920"/>
<dbReference type="Pfam" id="PF01494">
    <property type="entry name" value="FAD_binding_3"/>
    <property type="match status" value="1"/>
</dbReference>
<proteinExistence type="predicted"/>
<reference evidence="4" key="2">
    <citation type="submission" date="2011-02" db="EMBL/GenBank/DDBJ databases">
        <title>The complete genome of Desulfurobacterium thermolithotrophum DSM 11699.</title>
        <authorList>
            <consortium name="US DOE Joint Genome Institute (JGI-PGF)"/>
            <person name="Lucas S."/>
            <person name="Copeland A."/>
            <person name="Lapidus A."/>
            <person name="Bruce D."/>
            <person name="Goodwin L."/>
            <person name="Pitluck S."/>
            <person name="Kyrpides N."/>
            <person name="Mavromatis K."/>
            <person name="Pagani I."/>
            <person name="Ivanova N."/>
            <person name="Mikhailova N."/>
            <person name="Daligault H."/>
            <person name="Detter J.C."/>
            <person name="Tapia R."/>
            <person name="Han C."/>
            <person name="Land M."/>
            <person name="Hauser L."/>
            <person name="Markowitz V."/>
            <person name="Cheng J.-F."/>
            <person name="Hugenholtz P."/>
            <person name="Woyke T."/>
            <person name="Wu D."/>
            <person name="Spring S."/>
            <person name="Brambilla E."/>
            <person name="Klenk H.-P."/>
            <person name="Eisen J.A."/>
        </authorList>
    </citation>
    <scope>NUCLEOTIDE SEQUENCE [LARGE SCALE GENOMIC DNA]</scope>
    <source>
        <strain evidence="4">DSM 11699 / BSA</strain>
    </source>
</reference>
<evidence type="ECO:0000313" key="3">
    <source>
        <dbReference type="EMBL" id="ADY73560.1"/>
    </source>
</evidence>
<dbReference type="AlphaFoldDB" id="F0S3Y8"/>